<reference evidence="3" key="1">
    <citation type="journal article" date="2021" name="Sci. Rep.">
        <title>Diploid genomic architecture of Nitzschia inconspicua, an elite biomass production diatom.</title>
        <authorList>
            <person name="Oliver A."/>
            <person name="Podell S."/>
            <person name="Pinowska A."/>
            <person name="Traller J.C."/>
            <person name="Smith S.R."/>
            <person name="McClure R."/>
            <person name="Beliaev A."/>
            <person name="Bohutskyi P."/>
            <person name="Hill E.A."/>
            <person name="Rabines A."/>
            <person name="Zheng H."/>
            <person name="Allen L.Z."/>
            <person name="Kuo A."/>
            <person name="Grigoriev I.V."/>
            <person name="Allen A.E."/>
            <person name="Hazlebeck D."/>
            <person name="Allen E.E."/>
        </authorList>
    </citation>
    <scope>NUCLEOTIDE SEQUENCE</scope>
    <source>
        <strain evidence="3">Hildebrandi</strain>
    </source>
</reference>
<feature type="transmembrane region" description="Helical" evidence="2">
    <location>
        <begin position="177"/>
        <end position="200"/>
    </location>
</feature>
<gene>
    <name evidence="3" type="ORF">IV203_006772</name>
    <name evidence="4" type="ORF">IV203_035438</name>
</gene>
<feature type="region of interest" description="Disordered" evidence="1">
    <location>
        <begin position="22"/>
        <end position="44"/>
    </location>
</feature>
<dbReference type="EMBL" id="JAGRRH010000013">
    <property type="protein sequence ID" value="KAG7360339.1"/>
    <property type="molecule type" value="Genomic_DNA"/>
</dbReference>
<evidence type="ECO:0000313" key="5">
    <source>
        <dbReference type="Proteomes" id="UP000693970"/>
    </source>
</evidence>
<evidence type="ECO:0000313" key="4">
    <source>
        <dbReference type="EMBL" id="KAG7360339.1"/>
    </source>
</evidence>
<keyword evidence="2" id="KW-0812">Transmembrane</keyword>
<dbReference type="EMBL" id="JAGRRH010000106">
    <property type="protein sequence ID" value="KAG7336812.1"/>
    <property type="molecule type" value="Genomic_DNA"/>
</dbReference>
<keyword evidence="2" id="KW-0472">Membrane</keyword>
<keyword evidence="2" id="KW-1133">Transmembrane helix</keyword>
<name>A0A9K3K468_9STRA</name>
<keyword evidence="5" id="KW-1185">Reference proteome</keyword>
<organism evidence="3 5">
    <name type="scientific">Nitzschia inconspicua</name>
    <dbReference type="NCBI Taxonomy" id="303405"/>
    <lineage>
        <taxon>Eukaryota</taxon>
        <taxon>Sar</taxon>
        <taxon>Stramenopiles</taxon>
        <taxon>Ochrophyta</taxon>
        <taxon>Bacillariophyta</taxon>
        <taxon>Bacillariophyceae</taxon>
        <taxon>Bacillariophycidae</taxon>
        <taxon>Bacillariales</taxon>
        <taxon>Bacillariaceae</taxon>
        <taxon>Nitzschia</taxon>
    </lineage>
</organism>
<proteinExistence type="predicted"/>
<evidence type="ECO:0000256" key="2">
    <source>
        <dbReference type="SAM" id="Phobius"/>
    </source>
</evidence>
<feature type="transmembrane region" description="Helical" evidence="2">
    <location>
        <begin position="66"/>
        <end position="90"/>
    </location>
</feature>
<comment type="caution">
    <text evidence="3">The sequence shown here is derived from an EMBL/GenBank/DDBJ whole genome shotgun (WGS) entry which is preliminary data.</text>
</comment>
<feature type="transmembrane region" description="Helical" evidence="2">
    <location>
        <begin position="135"/>
        <end position="157"/>
    </location>
</feature>
<evidence type="ECO:0000256" key="1">
    <source>
        <dbReference type="SAM" id="MobiDB-lite"/>
    </source>
</evidence>
<reference evidence="3" key="2">
    <citation type="submission" date="2021-04" db="EMBL/GenBank/DDBJ databases">
        <authorList>
            <person name="Podell S."/>
        </authorList>
    </citation>
    <scope>NUCLEOTIDE SEQUENCE</scope>
    <source>
        <strain evidence="3">Hildebrandi</strain>
    </source>
</reference>
<evidence type="ECO:0000313" key="3">
    <source>
        <dbReference type="EMBL" id="KAG7336812.1"/>
    </source>
</evidence>
<dbReference type="AlphaFoldDB" id="A0A9K3K468"/>
<sequence>MSGPAEKMEEGVPHAQAVAVTGLQPTPSAPGDAPVTSASHQGIPMHQQEKQGSKCCGSCCDMRRAVIIIAIIFICVTVLTLILEVTAAAVPGFNNVDDDQVEEILTSNTTRNIIVSAISLVMAIVALLGARFYNIWMLGLVVVWFVVSYAVGIYFALDNINQVNNLDNPDIPEFRNPIGFFIFNAIITGLWIYPHVGLIIEIKKGIMSPQTYPREEYSRCCIDNRRTYK</sequence>
<protein>
    <submittedName>
        <fullName evidence="3">Uncharacterized protein</fullName>
    </submittedName>
</protein>
<feature type="transmembrane region" description="Helical" evidence="2">
    <location>
        <begin position="110"/>
        <end position="128"/>
    </location>
</feature>
<accession>A0A9K3K468</accession>
<dbReference type="OrthoDB" id="47826at2759"/>
<dbReference type="Proteomes" id="UP000693970">
    <property type="component" value="Unassembled WGS sequence"/>
</dbReference>